<comment type="subunit">
    <text evidence="10">Component of the Sec protein translocase complex. Heterotrimer consisting of SecY, SecE and SecG subunits. The heterotrimers can form oligomers, although 1 heterotrimer is thought to be able to translocate proteins. Interacts with the ribosome. Interacts with SecDF, and other proteins may be involved. Interacts with SecA.</text>
</comment>
<keyword evidence="3 10" id="KW-0813">Transport</keyword>
<dbReference type="Proteomes" id="UP000741360">
    <property type="component" value="Unassembled WGS sequence"/>
</dbReference>
<protein>
    <recommendedName>
        <fullName evidence="9 10">Protein translocase subunit SecY</fullName>
    </recommendedName>
</protein>
<dbReference type="InterPro" id="IPR030659">
    <property type="entry name" value="SecY_CS"/>
</dbReference>
<keyword evidence="7 10" id="KW-0811">Translocation</keyword>
<evidence type="ECO:0000256" key="8">
    <source>
        <dbReference type="ARBA" id="ARBA00023136"/>
    </source>
</evidence>
<accession>A0A932GM70</accession>
<proteinExistence type="inferred from homology"/>
<evidence type="ECO:0000256" key="2">
    <source>
        <dbReference type="ARBA" id="ARBA00005751"/>
    </source>
</evidence>
<dbReference type="GO" id="GO:0043952">
    <property type="term" value="P:protein transport by the Sec complex"/>
    <property type="evidence" value="ECO:0007669"/>
    <property type="project" value="UniProtKB-UniRule"/>
</dbReference>
<feature type="transmembrane region" description="Helical" evidence="10">
    <location>
        <begin position="367"/>
        <end position="386"/>
    </location>
</feature>
<comment type="caution">
    <text evidence="12">The sequence shown here is derived from an EMBL/GenBank/DDBJ whole genome shotgun (WGS) entry which is preliminary data.</text>
</comment>
<evidence type="ECO:0000256" key="11">
    <source>
        <dbReference type="RuleBase" id="RU004349"/>
    </source>
</evidence>
<dbReference type="NCBIfam" id="TIGR00967">
    <property type="entry name" value="3a0501s007"/>
    <property type="match status" value="1"/>
</dbReference>
<feature type="transmembrane region" description="Helical" evidence="10">
    <location>
        <begin position="271"/>
        <end position="288"/>
    </location>
</feature>
<dbReference type="GO" id="GO:0065002">
    <property type="term" value="P:intracellular protein transmembrane transport"/>
    <property type="evidence" value="ECO:0007669"/>
    <property type="project" value="UniProtKB-UniRule"/>
</dbReference>
<dbReference type="GO" id="GO:0006605">
    <property type="term" value="P:protein targeting"/>
    <property type="evidence" value="ECO:0007669"/>
    <property type="project" value="UniProtKB-UniRule"/>
</dbReference>
<dbReference type="HAMAP" id="MF_01465">
    <property type="entry name" value="SecY"/>
    <property type="match status" value="1"/>
</dbReference>
<dbReference type="InterPro" id="IPR002208">
    <property type="entry name" value="SecY/SEC61-alpha"/>
</dbReference>
<dbReference type="FunFam" id="1.10.3370.10:FF:000001">
    <property type="entry name" value="Preprotein translocase subunit SecY"/>
    <property type="match status" value="1"/>
</dbReference>
<dbReference type="Gene3D" id="1.10.3370.10">
    <property type="entry name" value="SecY subunit domain"/>
    <property type="match status" value="1"/>
</dbReference>
<comment type="subcellular location">
    <subcellularLocation>
        <location evidence="10">Cell membrane</location>
        <topology evidence="10">Multi-pass membrane protein</topology>
    </subcellularLocation>
    <subcellularLocation>
        <location evidence="1">Membrane</location>
        <topology evidence="1">Multi-pass membrane protein</topology>
    </subcellularLocation>
</comment>
<evidence type="ECO:0000256" key="3">
    <source>
        <dbReference type="ARBA" id="ARBA00022448"/>
    </source>
</evidence>
<evidence type="ECO:0000256" key="6">
    <source>
        <dbReference type="ARBA" id="ARBA00022989"/>
    </source>
</evidence>
<sequence>MAVESIQNIFRVPELKRRLLYTLALLAVYRVGAHIPTPGINGEALAEFIARTQGTIFGFFDMFSGGALGQMTIFALGIMPYISSSIILDLLSVVFPTLAKLKKEGEQGRKKLNQYARYGTVVLSVVQALGISIGLEKMVSPGGVPVVPFPGWSFRLLTILTLTTGTVFIMWLGEQITERGIGNGISLIIFAGIVTGLPRAVGNTLSLIRTGEMAPLLMLVLLAMMVVVVGAIVVMESGHRKIPIQSAKRVVGRRIYGGQSTYLPLKINTSGVIPPIFASSIIAFPATITQFVDHPWISFISNSLAPGGLLYTILTVVLIFFFAYFYTAIIFNPDDVADNLKKSGGFVPGIRPGKNTSQFVDRTLSRLTFTGAIYLSVIVILPTYLIQYMKVPFYFGGTALLIVVGVAMDTMQQVESHLVMRNYEGFLKRGRLRGRRG</sequence>
<feature type="transmembrane region" description="Helical" evidence="10">
    <location>
        <begin position="154"/>
        <end position="173"/>
    </location>
</feature>
<name>A0A932GM70_UNCTE</name>
<dbReference type="AlphaFoldDB" id="A0A932GM70"/>
<evidence type="ECO:0000256" key="1">
    <source>
        <dbReference type="ARBA" id="ARBA00004141"/>
    </source>
</evidence>
<evidence type="ECO:0000313" key="13">
    <source>
        <dbReference type="Proteomes" id="UP000741360"/>
    </source>
</evidence>
<feature type="transmembrane region" description="Helical" evidence="10">
    <location>
        <begin position="71"/>
        <end position="95"/>
    </location>
</feature>
<feature type="transmembrane region" description="Helical" evidence="10">
    <location>
        <begin position="115"/>
        <end position="134"/>
    </location>
</feature>
<keyword evidence="5 10" id="KW-0653">Protein transport</keyword>
<dbReference type="GO" id="GO:0005886">
    <property type="term" value="C:plasma membrane"/>
    <property type="evidence" value="ECO:0007669"/>
    <property type="project" value="UniProtKB-SubCell"/>
</dbReference>
<comment type="caution">
    <text evidence="10">Lacks conserved residue(s) required for the propagation of feature annotation.</text>
</comment>
<keyword evidence="4 10" id="KW-0812">Transmembrane</keyword>
<gene>
    <name evidence="10 12" type="primary">secY</name>
    <name evidence="12" type="ORF">HYY65_00730</name>
</gene>
<dbReference type="SUPFAM" id="SSF103491">
    <property type="entry name" value="Preprotein translocase SecY subunit"/>
    <property type="match status" value="1"/>
</dbReference>
<dbReference type="EMBL" id="JACPSX010000010">
    <property type="protein sequence ID" value="MBI3013602.1"/>
    <property type="molecule type" value="Genomic_DNA"/>
</dbReference>
<feature type="transmembrane region" description="Helical" evidence="10">
    <location>
        <begin position="392"/>
        <end position="411"/>
    </location>
</feature>
<comment type="similarity">
    <text evidence="2 10 11">Belongs to the SecY/SEC61-alpha family.</text>
</comment>
<evidence type="ECO:0000256" key="5">
    <source>
        <dbReference type="ARBA" id="ARBA00022927"/>
    </source>
</evidence>
<evidence type="ECO:0000256" key="4">
    <source>
        <dbReference type="ARBA" id="ARBA00022692"/>
    </source>
</evidence>
<feature type="transmembrane region" description="Helical" evidence="10">
    <location>
        <begin position="308"/>
        <end position="331"/>
    </location>
</feature>
<dbReference type="InterPro" id="IPR023201">
    <property type="entry name" value="SecY_dom_sf"/>
</dbReference>
<dbReference type="InterPro" id="IPR026593">
    <property type="entry name" value="SecY"/>
</dbReference>
<dbReference type="PIRSF" id="PIRSF004557">
    <property type="entry name" value="SecY"/>
    <property type="match status" value="1"/>
</dbReference>
<evidence type="ECO:0000313" key="12">
    <source>
        <dbReference type="EMBL" id="MBI3013602.1"/>
    </source>
</evidence>
<keyword evidence="10" id="KW-1003">Cell membrane</keyword>
<evidence type="ECO:0000256" key="7">
    <source>
        <dbReference type="ARBA" id="ARBA00023010"/>
    </source>
</evidence>
<keyword evidence="6 10" id="KW-1133">Transmembrane helix</keyword>
<reference evidence="12" key="1">
    <citation type="submission" date="2020-07" db="EMBL/GenBank/DDBJ databases">
        <title>Huge and variable diversity of episymbiotic CPR bacteria and DPANN archaea in groundwater ecosystems.</title>
        <authorList>
            <person name="He C.Y."/>
            <person name="Keren R."/>
            <person name="Whittaker M."/>
            <person name="Farag I.F."/>
            <person name="Doudna J."/>
            <person name="Cate J.H.D."/>
            <person name="Banfield J.F."/>
        </authorList>
    </citation>
    <scope>NUCLEOTIDE SEQUENCE</scope>
    <source>
        <strain evidence="12">NC_groundwater_717_Ag_S-0.2um_59_8</strain>
    </source>
</reference>
<comment type="function">
    <text evidence="10">The central subunit of the protein translocation channel SecYEG. Consists of two halves formed by TMs 1-5 and 6-10. These two domains form a lateral gate at the front which open onto the bilayer between TMs 2 and 7, and are clamped together by SecE at the back. The channel is closed by both a pore ring composed of hydrophobic SecY resides and a short helix (helix 2A) on the extracellular side of the membrane which forms a plug. The plug probably moves laterally to allow the channel to open. The ring and the pore may move independently.</text>
</comment>
<organism evidence="12 13">
    <name type="scientific">Tectimicrobiota bacterium</name>
    <dbReference type="NCBI Taxonomy" id="2528274"/>
    <lineage>
        <taxon>Bacteria</taxon>
        <taxon>Pseudomonadati</taxon>
        <taxon>Nitrospinota/Tectimicrobiota group</taxon>
        <taxon>Candidatus Tectimicrobiota</taxon>
    </lineage>
</organism>
<dbReference type="Pfam" id="PF00344">
    <property type="entry name" value="SecY"/>
    <property type="match status" value="1"/>
</dbReference>
<dbReference type="PRINTS" id="PR00303">
    <property type="entry name" value="SECYTRNLCASE"/>
</dbReference>
<evidence type="ECO:0000256" key="10">
    <source>
        <dbReference type="HAMAP-Rule" id="MF_01465"/>
    </source>
</evidence>
<dbReference type="PROSITE" id="PS00756">
    <property type="entry name" value="SECY_2"/>
    <property type="match status" value="1"/>
</dbReference>
<dbReference type="PANTHER" id="PTHR10906">
    <property type="entry name" value="SECY/SEC61-ALPHA FAMILY MEMBER"/>
    <property type="match status" value="1"/>
</dbReference>
<keyword evidence="8 10" id="KW-0472">Membrane</keyword>
<evidence type="ECO:0000256" key="9">
    <source>
        <dbReference type="ARBA" id="ARBA00039733"/>
    </source>
</evidence>
<feature type="transmembrane region" description="Helical" evidence="10">
    <location>
        <begin position="180"/>
        <end position="201"/>
    </location>
</feature>
<feature type="transmembrane region" description="Helical" evidence="10">
    <location>
        <begin position="213"/>
        <end position="235"/>
    </location>
</feature>